<keyword evidence="2" id="KW-1133">Transmembrane helix</keyword>
<feature type="transmembrane region" description="Helical" evidence="2">
    <location>
        <begin position="59"/>
        <end position="78"/>
    </location>
</feature>
<dbReference type="AlphaFoldDB" id="Q4DDE6"/>
<feature type="compositionally biased region" description="Basic and acidic residues" evidence="1">
    <location>
        <begin position="235"/>
        <end position="245"/>
    </location>
</feature>
<dbReference type="PaxDb" id="353153-Q4DDE6"/>
<dbReference type="SMR" id="Q4DDE6"/>
<name>Q4DDE6_TRYCC</name>
<dbReference type="Proteomes" id="UP000002296">
    <property type="component" value="Unassembled WGS sequence"/>
</dbReference>
<evidence type="ECO:0000256" key="2">
    <source>
        <dbReference type="SAM" id="Phobius"/>
    </source>
</evidence>
<dbReference type="GeneID" id="3543553"/>
<dbReference type="OMA" id="HPHEEEG"/>
<feature type="region of interest" description="Disordered" evidence="1">
    <location>
        <begin position="235"/>
        <end position="288"/>
    </location>
</feature>
<dbReference type="KEGG" id="tcr:510517.80"/>
<dbReference type="RefSeq" id="XP_812403.1">
    <property type="nucleotide sequence ID" value="XM_807310.1"/>
</dbReference>
<proteinExistence type="predicted"/>
<reference evidence="3 4" key="1">
    <citation type="journal article" date="2005" name="Science">
        <title>The genome sequence of Trypanosoma cruzi, etiologic agent of Chagas disease.</title>
        <authorList>
            <person name="El-Sayed N.M."/>
            <person name="Myler P.J."/>
            <person name="Bartholomeu D.C."/>
            <person name="Nilsson D."/>
            <person name="Aggarwal G."/>
            <person name="Tran A.N."/>
            <person name="Ghedin E."/>
            <person name="Worthey E.A."/>
            <person name="Delcher A.L."/>
            <person name="Blandin G."/>
            <person name="Westenberger S.J."/>
            <person name="Caler E."/>
            <person name="Cerqueira G.C."/>
            <person name="Branche C."/>
            <person name="Haas B."/>
            <person name="Anupama A."/>
            <person name="Arner E."/>
            <person name="Aslund L."/>
            <person name="Attipoe P."/>
            <person name="Bontempi E."/>
            <person name="Bringaud F."/>
            <person name="Burton P."/>
            <person name="Cadag E."/>
            <person name="Campbell D.A."/>
            <person name="Carrington M."/>
            <person name="Crabtree J."/>
            <person name="Darban H."/>
            <person name="da Silveira J.F."/>
            <person name="de Jong P."/>
            <person name="Edwards K."/>
            <person name="Englund P.T."/>
            <person name="Fazelina G."/>
            <person name="Feldblyum T."/>
            <person name="Ferella M."/>
            <person name="Frasch A.C."/>
            <person name="Gull K."/>
            <person name="Horn D."/>
            <person name="Hou L."/>
            <person name="Huang Y."/>
            <person name="Kindlund E."/>
            <person name="Klingbeil M."/>
            <person name="Kluge S."/>
            <person name="Koo H."/>
            <person name="Lacerda D."/>
            <person name="Levin M.J."/>
            <person name="Lorenzi H."/>
            <person name="Louie T."/>
            <person name="Machado C.R."/>
            <person name="McCulloch R."/>
            <person name="McKenna A."/>
            <person name="Mizuno Y."/>
            <person name="Mottram J.C."/>
            <person name="Nelson S."/>
            <person name="Ochaya S."/>
            <person name="Osoegawa K."/>
            <person name="Pai G."/>
            <person name="Parsons M."/>
            <person name="Pentony M."/>
            <person name="Pettersson U."/>
            <person name="Pop M."/>
            <person name="Ramirez J.L."/>
            <person name="Rinta J."/>
            <person name="Robertson L."/>
            <person name="Salzberg S.L."/>
            <person name="Sanchez D.O."/>
            <person name="Seyler A."/>
            <person name="Sharma R."/>
            <person name="Shetty J."/>
            <person name="Simpson A.J."/>
            <person name="Sisk E."/>
            <person name="Tammi M.T."/>
            <person name="Tarleton R."/>
            <person name="Teixeira S."/>
            <person name="Van Aken S."/>
            <person name="Vogt C."/>
            <person name="Ward P.N."/>
            <person name="Wickstead B."/>
            <person name="Wortman J."/>
            <person name="White O."/>
            <person name="Fraser C.M."/>
            <person name="Stuart K.D."/>
            <person name="Andersson B."/>
        </authorList>
    </citation>
    <scope>NUCLEOTIDE SEQUENCE [LARGE SCALE GENOMIC DNA]</scope>
    <source>
        <strain evidence="3 4">CL Brener</strain>
    </source>
</reference>
<organism evidence="3 4">
    <name type="scientific">Trypanosoma cruzi (strain CL Brener)</name>
    <dbReference type="NCBI Taxonomy" id="353153"/>
    <lineage>
        <taxon>Eukaryota</taxon>
        <taxon>Discoba</taxon>
        <taxon>Euglenozoa</taxon>
        <taxon>Kinetoplastea</taxon>
        <taxon>Metakinetoplastina</taxon>
        <taxon>Trypanosomatida</taxon>
        <taxon>Trypanosomatidae</taxon>
        <taxon>Trypanosoma</taxon>
        <taxon>Schizotrypanum</taxon>
    </lineage>
</organism>
<evidence type="ECO:0000313" key="4">
    <source>
        <dbReference type="Proteomes" id="UP000002296"/>
    </source>
</evidence>
<keyword evidence="2" id="KW-0812">Transmembrane</keyword>
<evidence type="ECO:0000256" key="1">
    <source>
        <dbReference type="SAM" id="MobiDB-lite"/>
    </source>
</evidence>
<gene>
    <name evidence="3" type="ORF">Tc00.1047053510517.80</name>
</gene>
<keyword evidence="2" id="KW-0472">Membrane</keyword>
<keyword evidence="4" id="KW-1185">Reference proteome</keyword>
<accession>Q4DDE6</accession>
<evidence type="ECO:0000313" key="3">
    <source>
        <dbReference type="EMBL" id="EAN90552.1"/>
    </source>
</evidence>
<sequence length="288" mass="31822">MVHLSYSLYFTFFTWRCCLLMAEAERIFRCPCALSGTFSPYAMFVASFFSFLFSLTISFFFLFVALLLLFFFSVLSWAHGRSGRGVQQGIEAVVWQMTENSSAVAAGAVDGTVRAGRSKALFLKDDERFLFDFGGESAVDGATMTGRDSTSPASRAFACPHEGEGDDADRQAVRDGVDAELGVRGKVAVASLSAAEVRRCFHAALNAGSDVFLNMPLNEAVEKFQFGLQRYSEALSRHTRQEKQRRAVPRKRTRISSDDDDDNNNNSNNTSSPKNAGGSFEGKRRTHK</sequence>
<comment type="caution">
    <text evidence="3">The sequence shown here is derived from an EMBL/GenBank/DDBJ whole genome shotgun (WGS) entry which is preliminary data.</text>
</comment>
<dbReference type="InParanoid" id="Q4DDE6"/>
<dbReference type="EMBL" id="AAHK01000618">
    <property type="protein sequence ID" value="EAN90552.1"/>
    <property type="molecule type" value="Genomic_DNA"/>
</dbReference>
<protein>
    <submittedName>
        <fullName evidence="3">Uncharacterized protein</fullName>
    </submittedName>
</protein>